<keyword evidence="2" id="KW-1185">Reference proteome</keyword>
<reference evidence="2" key="1">
    <citation type="journal article" date="2015" name="PLoS Genet.">
        <title>Genome Sequence and Transcriptome Analyses of Chrysochromulina tobin: Metabolic Tools for Enhanced Algal Fitness in the Prominent Order Prymnesiales (Haptophyceae).</title>
        <authorList>
            <person name="Hovde B.T."/>
            <person name="Deodato C.R."/>
            <person name="Hunsperger H.M."/>
            <person name="Ryken S.A."/>
            <person name="Yost W."/>
            <person name="Jha R.K."/>
            <person name="Patterson J."/>
            <person name="Monnat R.J. Jr."/>
            <person name="Barlow S.B."/>
            <person name="Starkenburg S.R."/>
            <person name="Cattolico R.A."/>
        </authorList>
    </citation>
    <scope>NUCLEOTIDE SEQUENCE</scope>
    <source>
        <strain evidence="2">CCMP291</strain>
    </source>
</reference>
<dbReference type="Proteomes" id="UP000037460">
    <property type="component" value="Unassembled WGS sequence"/>
</dbReference>
<gene>
    <name evidence="1" type="ORF">Ctob_016389</name>
</gene>
<organism evidence="1 2">
    <name type="scientific">Chrysochromulina tobinii</name>
    <dbReference type="NCBI Taxonomy" id="1460289"/>
    <lineage>
        <taxon>Eukaryota</taxon>
        <taxon>Haptista</taxon>
        <taxon>Haptophyta</taxon>
        <taxon>Prymnesiophyceae</taxon>
        <taxon>Prymnesiales</taxon>
        <taxon>Chrysochromulinaceae</taxon>
        <taxon>Chrysochromulina</taxon>
    </lineage>
</organism>
<accession>A0A0M0LQQ0</accession>
<protein>
    <submittedName>
        <fullName evidence="1">Uncharacterized protein</fullName>
    </submittedName>
</protein>
<proteinExistence type="predicted"/>
<comment type="caution">
    <text evidence="1">The sequence shown here is derived from an EMBL/GenBank/DDBJ whole genome shotgun (WGS) entry which is preliminary data.</text>
</comment>
<dbReference type="EMBL" id="JWZX01000264">
    <property type="protein sequence ID" value="KOO53369.1"/>
    <property type="molecule type" value="Genomic_DNA"/>
</dbReference>
<evidence type="ECO:0000313" key="1">
    <source>
        <dbReference type="EMBL" id="KOO53369.1"/>
    </source>
</evidence>
<name>A0A0M0LQQ0_9EUKA</name>
<sequence>MSVVEFALELAGDVSSFTPSVRTEMKSAIAARGGVDPSAVELTVTSGSVIVGVRILTPTVMATSVQLAMASATSNASSATAMLASVTGVSIAVLAVVTPPTTTADVAPPPPPPPNAPFIISAGGGEINISSSSLVIASLATASSEGALHAVEVQGASPSIGGAAPVVMPRLGEDSIVLHISPTAIANFYSEFEAELDA</sequence>
<evidence type="ECO:0000313" key="2">
    <source>
        <dbReference type="Proteomes" id="UP000037460"/>
    </source>
</evidence>
<dbReference type="AlphaFoldDB" id="A0A0M0LQQ0"/>